<dbReference type="EMBL" id="CYKH01002253">
    <property type="protein sequence ID" value="CUM57954.1"/>
    <property type="molecule type" value="Genomic_DNA"/>
</dbReference>
<comment type="subcellular location">
    <subcellularLocation>
        <location evidence="1">Membrane</location>
        <topology evidence="1">Multi-pass membrane protein</topology>
    </subcellularLocation>
</comment>
<evidence type="ECO:0000256" key="7">
    <source>
        <dbReference type="SAM" id="Phobius"/>
    </source>
</evidence>
<evidence type="ECO:0000313" key="10">
    <source>
        <dbReference type="Proteomes" id="UP000051952"/>
    </source>
</evidence>
<dbReference type="PANTHER" id="PTHR19229:SF262">
    <property type="entry name" value="TRANSPORTER, PUTATIVE-RELATED"/>
    <property type="match status" value="1"/>
</dbReference>
<feature type="transmembrane region" description="Helical" evidence="7">
    <location>
        <begin position="256"/>
        <end position="276"/>
    </location>
</feature>
<evidence type="ECO:0000256" key="1">
    <source>
        <dbReference type="ARBA" id="ARBA00004141"/>
    </source>
</evidence>
<evidence type="ECO:0000256" key="3">
    <source>
        <dbReference type="ARBA" id="ARBA00022741"/>
    </source>
</evidence>
<dbReference type="Gene3D" id="3.40.50.300">
    <property type="entry name" value="P-loop containing nucleotide triphosphate hydrolases"/>
    <property type="match status" value="1"/>
</dbReference>
<dbReference type="OMA" id="TANKWLY"/>
<reference evidence="10" key="1">
    <citation type="submission" date="2015-09" db="EMBL/GenBank/DDBJ databases">
        <authorList>
            <consortium name="Pathogen Informatics"/>
        </authorList>
    </citation>
    <scope>NUCLEOTIDE SEQUENCE [LARGE SCALE GENOMIC DNA]</scope>
    <source>
        <strain evidence="10">Lake Konstanz</strain>
    </source>
</reference>
<dbReference type="InterPro" id="IPR027417">
    <property type="entry name" value="P-loop_NTPase"/>
</dbReference>
<evidence type="ECO:0000256" key="4">
    <source>
        <dbReference type="ARBA" id="ARBA00022840"/>
    </source>
</evidence>
<evidence type="ECO:0000256" key="6">
    <source>
        <dbReference type="ARBA" id="ARBA00023136"/>
    </source>
</evidence>
<evidence type="ECO:0000256" key="5">
    <source>
        <dbReference type="ARBA" id="ARBA00022989"/>
    </source>
</evidence>
<keyword evidence="6 7" id="KW-0472">Membrane</keyword>
<dbReference type="SMART" id="SM00382">
    <property type="entry name" value="AAA"/>
    <property type="match status" value="1"/>
</dbReference>
<dbReference type="Proteomes" id="UP000051952">
    <property type="component" value="Unassembled WGS sequence"/>
</dbReference>
<dbReference type="GO" id="GO:0005319">
    <property type="term" value="F:lipid transporter activity"/>
    <property type="evidence" value="ECO:0007669"/>
    <property type="project" value="TreeGrafter"/>
</dbReference>
<keyword evidence="5 7" id="KW-1133">Transmembrane helix</keyword>
<dbReference type="GO" id="GO:0005524">
    <property type="term" value="F:ATP binding"/>
    <property type="evidence" value="ECO:0007669"/>
    <property type="project" value="UniProtKB-KW"/>
</dbReference>
<dbReference type="CDD" id="cd03263">
    <property type="entry name" value="ABC_subfamily_A"/>
    <property type="match status" value="1"/>
</dbReference>
<dbReference type="InterPro" id="IPR013525">
    <property type="entry name" value="ABC2_TM"/>
</dbReference>
<name>A0A0S4KM38_BODSA</name>
<dbReference type="PROSITE" id="PS50893">
    <property type="entry name" value="ABC_TRANSPORTER_2"/>
    <property type="match status" value="1"/>
</dbReference>
<dbReference type="Pfam" id="PF00005">
    <property type="entry name" value="ABC_tran"/>
    <property type="match status" value="1"/>
</dbReference>
<dbReference type="InterPro" id="IPR017871">
    <property type="entry name" value="ABC_transporter-like_CS"/>
</dbReference>
<feature type="domain" description="ABC transporter" evidence="8">
    <location>
        <begin position="327"/>
        <end position="557"/>
    </location>
</feature>
<feature type="transmembrane region" description="Helical" evidence="7">
    <location>
        <begin position="68"/>
        <end position="91"/>
    </location>
</feature>
<organism evidence="9 10">
    <name type="scientific">Bodo saltans</name>
    <name type="common">Flagellated protozoan</name>
    <dbReference type="NCBI Taxonomy" id="75058"/>
    <lineage>
        <taxon>Eukaryota</taxon>
        <taxon>Discoba</taxon>
        <taxon>Euglenozoa</taxon>
        <taxon>Kinetoplastea</taxon>
        <taxon>Metakinetoplastina</taxon>
        <taxon>Eubodonida</taxon>
        <taxon>Bodonidae</taxon>
        <taxon>Bodo</taxon>
    </lineage>
</organism>
<keyword evidence="4" id="KW-0067">ATP-binding</keyword>
<dbReference type="VEuPathDB" id="TriTrypDB:BSAL_48855"/>
<dbReference type="AlphaFoldDB" id="A0A0S4KM38"/>
<dbReference type="SUPFAM" id="SSF52540">
    <property type="entry name" value="P-loop containing nucleoside triphosphate hydrolases"/>
    <property type="match status" value="1"/>
</dbReference>
<dbReference type="PROSITE" id="PS00211">
    <property type="entry name" value="ABC_TRANSPORTER_1"/>
    <property type="match status" value="1"/>
</dbReference>
<gene>
    <name evidence="9" type="ORF">BSAL_48855</name>
</gene>
<dbReference type="OrthoDB" id="6512918at2759"/>
<keyword evidence="3" id="KW-0547">Nucleotide-binding</keyword>
<evidence type="ECO:0000313" key="9">
    <source>
        <dbReference type="EMBL" id="CUM57954.1"/>
    </source>
</evidence>
<dbReference type="GO" id="GO:0016887">
    <property type="term" value="F:ATP hydrolysis activity"/>
    <property type="evidence" value="ECO:0007669"/>
    <property type="project" value="InterPro"/>
</dbReference>
<dbReference type="Pfam" id="PF12698">
    <property type="entry name" value="ABC2_membrane_3"/>
    <property type="match status" value="1"/>
</dbReference>
<feature type="transmembrane region" description="Helical" evidence="7">
    <location>
        <begin position="214"/>
        <end position="236"/>
    </location>
</feature>
<dbReference type="FunFam" id="3.40.50.300:FF:001592">
    <property type="entry name" value="ATP-binding cassette protein subfamily A, member 6"/>
    <property type="match status" value="1"/>
</dbReference>
<dbReference type="GO" id="GO:0016020">
    <property type="term" value="C:membrane"/>
    <property type="evidence" value="ECO:0007669"/>
    <property type="project" value="UniProtKB-SubCell"/>
</dbReference>
<evidence type="ECO:0000259" key="8">
    <source>
        <dbReference type="PROSITE" id="PS50893"/>
    </source>
</evidence>
<dbReference type="InterPro" id="IPR003593">
    <property type="entry name" value="AAA+_ATPase"/>
</dbReference>
<feature type="transmembrane region" description="Helical" evidence="7">
    <location>
        <begin position="150"/>
        <end position="174"/>
    </location>
</feature>
<keyword evidence="10" id="KW-1185">Reference proteome</keyword>
<dbReference type="InterPro" id="IPR003439">
    <property type="entry name" value="ABC_transporter-like_ATP-bd"/>
</dbReference>
<dbReference type="InterPro" id="IPR056264">
    <property type="entry name" value="R2_ABCA1-4-like"/>
</dbReference>
<keyword evidence="2 7" id="KW-0812">Transmembrane</keyword>
<accession>A0A0S4KM38</accession>
<sequence length="672" mass="74244">MQTAVGASAPVSLAFYNATSWHQLTVSVFDYYNAIYRRTAGAGSFMRLVNNPMPKTSREEAFADSIKSIIIGIIIMIPFTFIPSTFVSWVVKERECKARHLQNVSGLKFSVYWLSNFMFDMASFTVTVILTLIVFAIFSRSEYIGSSSIGATIVLFLFYGLSGVGFSYAISFFFNEHSTAQNVVMLANFITGFLLVLVVFILSVNDSTENASKYLAFIFRVIPSYCLGDGIINLALHELQQSVSSASSAWDLDVVGWDIIDMAIEFPILLAVTFFIDHPGRRMKTQKMLHDANKANPENLDGEDIDVRRERESVADATANGRENDLVLVRNLRKQYPNGKVAVRNLSFGVHPGEVFGFLGTNGAGKTTAISILCQEFFPTSGHASIAGFDIVDNATEALRCIGYCPQFDALLDLLTVQEHLELYAGVRGIEPKDRHQVVVNLAALCELTTYMTTQAKQLSGGNKRKLSVALSLIGGPRVVFLDEPSAGMDPVARRGLWTAISNIAGNCSVVLTTHHLEEVEALAHRVAIMVDGSLHCIGTKLHLKQKYGSGFEMDVRLQGRPRGRGANGSNDVEANELERQATEFLRFLSTELPSATINERRGNRFNIALPQNTLLSVTFRLLESHKERLRITDYSVSQTSIEQVFLRISMEAELSSVSPQHHDASLTPQAM</sequence>
<proteinExistence type="predicted"/>
<feature type="transmembrane region" description="Helical" evidence="7">
    <location>
        <begin position="180"/>
        <end position="202"/>
    </location>
</feature>
<protein>
    <submittedName>
        <fullName evidence="9">ABC transporter, putative</fullName>
    </submittedName>
</protein>
<evidence type="ECO:0000256" key="2">
    <source>
        <dbReference type="ARBA" id="ARBA00022692"/>
    </source>
</evidence>
<dbReference type="PANTHER" id="PTHR19229">
    <property type="entry name" value="ATP-BINDING CASSETTE TRANSPORTER SUBFAMILY A ABCA"/>
    <property type="match status" value="1"/>
</dbReference>
<dbReference type="Pfam" id="PF23321">
    <property type="entry name" value="R1_ABCA1"/>
    <property type="match status" value="1"/>
</dbReference>
<feature type="transmembrane region" description="Helical" evidence="7">
    <location>
        <begin position="111"/>
        <end position="138"/>
    </location>
</feature>
<dbReference type="GO" id="GO:0140359">
    <property type="term" value="F:ABC-type transporter activity"/>
    <property type="evidence" value="ECO:0007669"/>
    <property type="project" value="InterPro"/>
</dbReference>
<dbReference type="InterPro" id="IPR026082">
    <property type="entry name" value="ABCA"/>
</dbReference>